<dbReference type="Pfam" id="PF13579">
    <property type="entry name" value="Glyco_trans_4_4"/>
    <property type="match status" value="1"/>
</dbReference>
<evidence type="ECO:0000259" key="4">
    <source>
        <dbReference type="Pfam" id="PF13579"/>
    </source>
</evidence>
<dbReference type="EMBL" id="SRXT01000008">
    <property type="protein sequence ID" value="TGX49576.1"/>
    <property type="molecule type" value="Genomic_DNA"/>
</dbReference>
<dbReference type="AlphaFoldDB" id="A0A4S1X5F6"/>
<feature type="domain" description="Glycosyl transferase family 1" evidence="3">
    <location>
        <begin position="242"/>
        <end position="386"/>
    </location>
</feature>
<comment type="caution">
    <text evidence="5">The sequence shown here is derived from an EMBL/GenBank/DDBJ whole genome shotgun (WGS) entry which is preliminary data.</text>
</comment>
<keyword evidence="6" id="KW-1185">Reference proteome</keyword>
<dbReference type="SUPFAM" id="SSF53756">
    <property type="entry name" value="UDP-Glycosyltransferase/glycogen phosphorylase"/>
    <property type="match status" value="1"/>
</dbReference>
<dbReference type="PANTHER" id="PTHR12526:SF510">
    <property type="entry name" value="D-INOSITOL 3-PHOSPHATE GLYCOSYLTRANSFERASE"/>
    <property type="match status" value="1"/>
</dbReference>
<gene>
    <name evidence="5" type="ORF">E5A73_18840</name>
</gene>
<organism evidence="5 6">
    <name type="scientific">Sphingomonas gei</name>
    <dbReference type="NCBI Taxonomy" id="1395960"/>
    <lineage>
        <taxon>Bacteria</taxon>
        <taxon>Pseudomonadati</taxon>
        <taxon>Pseudomonadota</taxon>
        <taxon>Alphaproteobacteria</taxon>
        <taxon>Sphingomonadales</taxon>
        <taxon>Sphingomonadaceae</taxon>
        <taxon>Sphingomonas</taxon>
    </lineage>
</organism>
<dbReference type="PANTHER" id="PTHR12526">
    <property type="entry name" value="GLYCOSYLTRANSFERASE"/>
    <property type="match status" value="1"/>
</dbReference>
<evidence type="ECO:0000313" key="6">
    <source>
        <dbReference type="Proteomes" id="UP000306147"/>
    </source>
</evidence>
<dbReference type="OrthoDB" id="9790710at2"/>
<dbReference type="GO" id="GO:0016757">
    <property type="term" value="F:glycosyltransferase activity"/>
    <property type="evidence" value="ECO:0007669"/>
    <property type="project" value="UniProtKB-KW"/>
</dbReference>
<accession>A0A4S1X5F6</accession>
<proteinExistence type="predicted"/>
<evidence type="ECO:0000256" key="2">
    <source>
        <dbReference type="ARBA" id="ARBA00022679"/>
    </source>
</evidence>
<dbReference type="CDD" id="cd03811">
    <property type="entry name" value="GT4_GT28_WabH-like"/>
    <property type="match status" value="1"/>
</dbReference>
<dbReference type="InterPro" id="IPR001296">
    <property type="entry name" value="Glyco_trans_1"/>
</dbReference>
<keyword evidence="1" id="KW-0328">Glycosyltransferase</keyword>
<name>A0A4S1X5F6_9SPHN</name>
<reference evidence="5 6" key="1">
    <citation type="submission" date="2019-04" db="EMBL/GenBank/DDBJ databases">
        <title>Sphingomonas psychrotolerans sp. nov., isolated from soil in the Tianshan Mountains, Xinjiang, China.</title>
        <authorList>
            <person name="Luo Y."/>
            <person name="Sheng H."/>
        </authorList>
    </citation>
    <scope>NUCLEOTIDE SEQUENCE [LARGE SCALE GENOMIC DNA]</scope>
    <source>
        <strain evidence="5 6">ZFGT-11</strain>
    </source>
</reference>
<keyword evidence="2 5" id="KW-0808">Transferase</keyword>
<dbReference type="InterPro" id="IPR028098">
    <property type="entry name" value="Glyco_trans_4-like_N"/>
</dbReference>
<protein>
    <submittedName>
        <fullName evidence="5">Glycosyltransferase</fullName>
    </submittedName>
</protein>
<evidence type="ECO:0000256" key="1">
    <source>
        <dbReference type="ARBA" id="ARBA00022676"/>
    </source>
</evidence>
<evidence type="ECO:0000259" key="3">
    <source>
        <dbReference type="Pfam" id="PF00534"/>
    </source>
</evidence>
<evidence type="ECO:0000313" key="5">
    <source>
        <dbReference type="EMBL" id="TGX49576.1"/>
    </source>
</evidence>
<dbReference type="Proteomes" id="UP000306147">
    <property type="component" value="Unassembled WGS sequence"/>
</dbReference>
<dbReference type="Gene3D" id="3.40.50.2000">
    <property type="entry name" value="Glycogen Phosphorylase B"/>
    <property type="match status" value="2"/>
</dbReference>
<feature type="domain" description="Glycosyltransferase subfamily 4-like N-terminal" evidence="4">
    <location>
        <begin position="56"/>
        <end position="215"/>
    </location>
</feature>
<sequence>MTAPPPSSSVASTSPQGRMVSVSPSLKCAAAHAGSQYDRRLAGMRIAIPIHSFEPGGVERIALRLAEHWRQAGHDPVIVLGRSRGACVATAPALDYRVMTEPFSTDRWETIWMIWSFFQCLLKEKVDVVFCPGNTYTVVCVAMKLLLGDRCPPVLVKISNDLERRDLPKFIRPFYQWWLRVQGSALDGFVAIAAPMLAEVEREMAPPDNKVSVIPDPALSESDLHHLSGARSARNAHVGCRFLTVGRLAAQKNQVLLLEAFARHARSEDTLVIAGDGPERDRLVKLANALDLRSQVRFVGHVEDVRALYAGADVFVLSSHYEGAPAVILEALAAGLPVAATNCCVSMEWLTGYGQFGVVVPPGDPDTLGIAMNAARHLRPDRTAMQRLAAGFTLESSGQLYLYRLTALVGDSRRQRRKKIRSGVREWHGGGV</sequence>
<dbReference type="Pfam" id="PF00534">
    <property type="entry name" value="Glycos_transf_1"/>
    <property type="match status" value="1"/>
</dbReference>